<gene>
    <name evidence="4" type="ORF">LCGC14_1823920</name>
</gene>
<evidence type="ECO:0000259" key="2">
    <source>
        <dbReference type="Pfam" id="PF01464"/>
    </source>
</evidence>
<dbReference type="Pfam" id="PF01464">
    <property type="entry name" value="SLT"/>
    <property type="match status" value="1"/>
</dbReference>
<proteinExistence type="predicted"/>
<dbReference type="Gene3D" id="1.10.530.10">
    <property type="match status" value="1"/>
</dbReference>
<dbReference type="EMBL" id="LAZR01017909">
    <property type="protein sequence ID" value="KKL98490.1"/>
    <property type="molecule type" value="Genomic_DNA"/>
</dbReference>
<keyword evidence="1" id="KW-1133">Transmembrane helix</keyword>
<evidence type="ECO:0000259" key="3">
    <source>
        <dbReference type="Pfam" id="PF18857"/>
    </source>
</evidence>
<organism evidence="4">
    <name type="scientific">marine sediment metagenome</name>
    <dbReference type="NCBI Taxonomy" id="412755"/>
    <lineage>
        <taxon>unclassified sequences</taxon>
        <taxon>metagenomes</taxon>
        <taxon>ecological metagenomes</taxon>
    </lineage>
</organism>
<dbReference type="Pfam" id="PF18857">
    <property type="entry name" value="LPD38"/>
    <property type="match status" value="1"/>
</dbReference>
<feature type="domain" description="Transglycosylase SLT" evidence="2">
    <location>
        <begin position="582"/>
        <end position="686"/>
    </location>
</feature>
<dbReference type="InterPro" id="IPR040561">
    <property type="entry name" value="LPD38"/>
</dbReference>
<feature type="domain" description="Large polyvalent protein associated" evidence="3">
    <location>
        <begin position="207"/>
        <end position="390"/>
    </location>
</feature>
<dbReference type="PANTHER" id="PTHR37423:SF2">
    <property type="entry name" value="MEMBRANE-BOUND LYTIC MUREIN TRANSGLYCOSYLASE C"/>
    <property type="match status" value="1"/>
</dbReference>
<keyword evidence="1" id="KW-0472">Membrane</keyword>
<dbReference type="InterPro" id="IPR023346">
    <property type="entry name" value="Lysozyme-like_dom_sf"/>
</dbReference>
<dbReference type="AlphaFoldDB" id="A0A0F9IXU7"/>
<evidence type="ECO:0000256" key="1">
    <source>
        <dbReference type="SAM" id="Phobius"/>
    </source>
</evidence>
<sequence length="721" mass="80968">SGRNVIRDTVMTGVTTPGFILGWNTATGLWSLFKKKEAYRTWLFNGGAQATIVSLDRNYLRHNLNELTKRTGLLTRAKNVVLLKGGVKDSLKRLNPIEALRVITELGENATRLGAFEVTRKRLLKQGMSEQNAAKQAAFMAREVTDFGRMGSKMRGANMLYAFLNARIQGTVRTAKAFRDTPARATFMATATITLPSILLWWWNKDDPKYQSLSQWQKDLFWIIPTDDHIWRIPKAHVLGLVFGTLPEHILQAWYDNDPKALKDLGKTFSMDSMASLVPQAFVPFIEEATNTSLFRNRPLIPKRLEDQLPEYQYTEYTTELSKALGRTMAGIPGMQFSNYSSPIVIDNFIRQWTGGLGQYAIQLADKALRETGILPDPVKPAQTLADIPLIKAFVVRHPSANTSHIEEFFTRFQQKEKVFTSFETLAKQGNADAAIAVINTDRSALVQLTNIRKVVGELNSLIRLIQQNPNFTPDEMRQHMDQTYVRLNSVAQLGNQIMDRLEATMNEEIMSEVVPDTTEQETVIKELGEPVSSSEQLGEREQLIKEIKTTMNLQFDMPTIKAALDIKNTVDIDTLVAKDILINALIHQESRGKSGAISKDKDGNPIAYGLMQVLPSTAMSPGLGVPPMTGTKQQVIKKLLDPAQALQFGTTYFNALLYKYGGNSFHALLAYHSGAGFTDKWIKNGSNINQMGPEGRKYVKFISEFVTKGTPNYIKRFRKF</sequence>
<dbReference type="SUPFAM" id="SSF53955">
    <property type="entry name" value="Lysozyme-like"/>
    <property type="match status" value="1"/>
</dbReference>
<dbReference type="CDD" id="cd00254">
    <property type="entry name" value="LT-like"/>
    <property type="match status" value="1"/>
</dbReference>
<feature type="non-terminal residue" evidence="4">
    <location>
        <position position="1"/>
    </location>
</feature>
<accession>A0A0F9IXU7</accession>
<comment type="caution">
    <text evidence="4">The sequence shown here is derived from an EMBL/GenBank/DDBJ whole genome shotgun (WGS) entry which is preliminary data.</text>
</comment>
<reference evidence="4" key="1">
    <citation type="journal article" date="2015" name="Nature">
        <title>Complex archaea that bridge the gap between prokaryotes and eukaryotes.</title>
        <authorList>
            <person name="Spang A."/>
            <person name="Saw J.H."/>
            <person name="Jorgensen S.L."/>
            <person name="Zaremba-Niedzwiedzka K."/>
            <person name="Martijn J."/>
            <person name="Lind A.E."/>
            <person name="van Eijk R."/>
            <person name="Schleper C."/>
            <person name="Guy L."/>
            <person name="Ettema T.J."/>
        </authorList>
    </citation>
    <scope>NUCLEOTIDE SEQUENCE</scope>
</reference>
<dbReference type="InterPro" id="IPR008258">
    <property type="entry name" value="Transglycosylase_SLT_dom_1"/>
</dbReference>
<evidence type="ECO:0000313" key="4">
    <source>
        <dbReference type="EMBL" id="KKL98490.1"/>
    </source>
</evidence>
<name>A0A0F9IXU7_9ZZZZ</name>
<protein>
    <recommendedName>
        <fullName evidence="5">Transglycosylase SLT domain-containing protein</fullName>
    </recommendedName>
</protein>
<feature type="transmembrane region" description="Helical" evidence="1">
    <location>
        <begin position="185"/>
        <end position="203"/>
    </location>
</feature>
<dbReference type="PANTHER" id="PTHR37423">
    <property type="entry name" value="SOLUBLE LYTIC MUREIN TRANSGLYCOSYLASE-RELATED"/>
    <property type="match status" value="1"/>
</dbReference>
<evidence type="ECO:0008006" key="5">
    <source>
        <dbReference type="Google" id="ProtNLM"/>
    </source>
</evidence>
<keyword evidence="1" id="KW-0812">Transmembrane</keyword>